<dbReference type="GO" id="GO:0051301">
    <property type="term" value="P:cell division"/>
    <property type="evidence" value="ECO:0007669"/>
    <property type="project" value="UniProtKB-KW"/>
</dbReference>
<keyword evidence="3" id="KW-0132">Cell division</keyword>
<dbReference type="PIRSF" id="PIRSF006698">
    <property type="entry name" value="Septin"/>
    <property type="match status" value="1"/>
</dbReference>
<evidence type="ECO:0000313" key="11">
    <source>
        <dbReference type="EMBL" id="KAK6192833.1"/>
    </source>
</evidence>
<dbReference type="EMBL" id="JAZGQO010000002">
    <property type="protein sequence ID" value="KAK6192833.1"/>
    <property type="molecule type" value="Genomic_DNA"/>
</dbReference>
<organism evidence="11 12">
    <name type="scientific">Patella caerulea</name>
    <name type="common">Rayed Mediterranean limpet</name>
    <dbReference type="NCBI Taxonomy" id="87958"/>
    <lineage>
        <taxon>Eukaryota</taxon>
        <taxon>Metazoa</taxon>
        <taxon>Spiralia</taxon>
        <taxon>Lophotrochozoa</taxon>
        <taxon>Mollusca</taxon>
        <taxon>Gastropoda</taxon>
        <taxon>Patellogastropoda</taxon>
        <taxon>Patelloidea</taxon>
        <taxon>Patellidae</taxon>
        <taxon>Patella</taxon>
    </lineage>
</organism>
<dbReference type="InterPro" id="IPR030379">
    <property type="entry name" value="G_SEPTIN_dom"/>
</dbReference>
<keyword evidence="5 8" id="KW-0342">GTP-binding</keyword>
<accession>A0AAN8K4E3</accession>
<sequence>MWKIFGLDVKCYSPEHSGSVEEKMADSRQFVNPEQPGYVGFANLPNQVHRKSVKKGFEFTLMVVGESGLGKSTLVNSLFLTDLYPERHIPTASDKIKQTVKIDASTVEIEERGVKLRLTVVDTPGFGDPLNSEDCFKPIIQYIDDQFERYLNDESGLNRRHIVDNRVHCCFYFINPSGHGMKPLDIAFMRAVHHKVNIVPVIAKADTLTKQEVFSLKRKILDQIDEYGINIYTLPDCDSDEDEDYKEQCTQLKGAVPFAVIGANTVIEVKGRKVRGRMYPWGVVEVENPDHCDFIKLRTMLITHMQDLQEVTQEIHYENYRAEKLATGGPMKKPSRPRRPDSQDTDKERELRDKDAEIQRMQQMLAKMQQEMSVKKAAQNGDGKSHDVQV</sequence>
<evidence type="ECO:0000313" key="12">
    <source>
        <dbReference type="Proteomes" id="UP001347796"/>
    </source>
</evidence>
<evidence type="ECO:0000259" key="10">
    <source>
        <dbReference type="PROSITE" id="PS51719"/>
    </source>
</evidence>
<gene>
    <name evidence="11" type="ORF">SNE40_004235</name>
</gene>
<evidence type="ECO:0000256" key="5">
    <source>
        <dbReference type="ARBA" id="ARBA00023134"/>
    </source>
</evidence>
<dbReference type="GO" id="GO:0005737">
    <property type="term" value="C:cytoplasm"/>
    <property type="evidence" value="ECO:0007669"/>
    <property type="project" value="UniProtKB-SubCell"/>
</dbReference>
<dbReference type="SUPFAM" id="SSF52540">
    <property type="entry name" value="P-loop containing nucleoside triphosphate hydrolases"/>
    <property type="match status" value="1"/>
</dbReference>
<evidence type="ECO:0000256" key="4">
    <source>
        <dbReference type="ARBA" id="ARBA00022741"/>
    </source>
</evidence>
<protein>
    <recommendedName>
        <fullName evidence="7">Septin</fullName>
    </recommendedName>
</protein>
<dbReference type="Gene3D" id="3.40.50.300">
    <property type="entry name" value="P-loop containing nucleotide triphosphate hydrolases"/>
    <property type="match status" value="1"/>
</dbReference>
<evidence type="ECO:0000256" key="2">
    <source>
        <dbReference type="ARBA" id="ARBA00022490"/>
    </source>
</evidence>
<evidence type="ECO:0000256" key="8">
    <source>
        <dbReference type="RuleBase" id="RU004560"/>
    </source>
</evidence>
<evidence type="ECO:0000256" key="1">
    <source>
        <dbReference type="ARBA" id="ARBA00004496"/>
    </source>
</evidence>
<keyword evidence="2" id="KW-0963">Cytoplasm</keyword>
<dbReference type="Pfam" id="PF00735">
    <property type="entry name" value="Septin"/>
    <property type="match status" value="1"/>
</dbReference>
<feature type="region of interest" description="Disordered" evidence="9">
    <location>
        <begin position="322"/>
        <end position="390"/>
    </location>
</feature>
<dbReference type="PANTHER" id="PTHR18884">
    <property type="entry name" value="SEPTIN"/>
    <property type="match status" value="1"/>
</dbReference>
<dbReference type="Proteomes" id="UP001347796">
    <property type="component" value="Unassembled WGS sequence"/>
</dbReference>
<dbReference type="GO" id="GO:0005525">
    <property type="term" value="F:GTP binding"/>
    <property type="evidence" value="ECO:0007669"/>
    <property type="project" value="UniProtKB-UniRule"/>
</dbReference>
<dbReference type="InterPro" id="IPR027417">
    <property type="entry name" value="P-loop_NTPase"/>
</dbReference>
<proteinExistence type="inferred from homology"/>
<evidence type="ECO:0000256" key="6">
    <source>
        <dbReference type="ARBA" id="ARBA00023306"/>
    </source>
</evidence>
<feature type="domain" description="Septin-type G" evidence="10">
    <location>
        <begin position="55"/>
        <end position="327"/>
    </location>
</feature>
<evidence type="ECO:0000256" key="9">
    <source>
        <dbReference type="SAM" id="MobiDB-lite"/>
    </source>
</evidence>
<dbReference type="FunFam" id="3.40.50.300:FF:000064">
    <property type="entry name" value="Septin 4"/>
    <property type="match status" value="1"/>
</dbReference>
<keyword evidence="12" id="KW-1185">Reference proteome</keyword>
<comment type="subcellular location">
    <subcellularLocation>
        <location evidence="1">Cytoplasm</location>
    </subcellularLocation>
</comment>
<reference evidence="11 12" key="1">
    <citation type="submission" date="2024-01" db="EMBL/GenBank/DDBJ databases">
        <title>The genome of the rayed Mediterranean limpet Patella caerulea (Linnaeus, 1758).</title>
        <authorList>
            <person name="Anh-Thu Weber A."/>
            <person name="Halstead-Nussloch G."/>
        </authorList>
    </citation>
    <scope>NUCLEOTIDE SEQUENCE [LARGE SCALE GENOMIC DNA]</scope>
    <source>
        <strain evidence="11">AATW-2023a</strain>
        <tissue evidence="11">Whole specimen</tissue>
    </source>
</reference>
<keyword evidence="4 8" id="KW-0547">Nucleotide-binding</keyword>
<keyword evidence="6" id="KW-0131">Cell cycle</keyword>
<dbReference type="InterPro" id="IPR016491">
    <property type="entry name" value="Septin"/>
</dbReference>
<dbReference type="AlphaFoldDB" id="A0AAN8K4E3"/>
<comment type="similarity">
    <text evidence="7 8">Belongs to the TRAFAC class TrmE-Era-EngA-EngB-Septin-like GTPase superfamily. Septin GTPase family.</text>
</comment>
<dbReference type="PROSITE" id="PS51719">
    <property type="entry name" value="G_SEPTIN"/>
    <property type="match status" value="1"/>
</dbReference>
<evidence type="ECO:0000256" key="3">
    <source>
        <dbReference type="ARBA" id="ARBA00022618"/>
    </source>
</evidence>
<feature type="compositionally biased region" description="Basic and acidic residues" evidence="9">
    <location>
        <begin position="338"/>
        <end position="358"/>
    </location>
</feature>
<dbReference type="CDD" id="cd01850">
    <property type="entry name" value="CDC_Septin"/>
    <property type="match status" value="1"/>
</dbReference>
<evidence type="ECO:0000256" key="7">
    <source>
        <dbReference type="PIRNR" id="PIRNR006698"/>
    </source>
</evidence>
<comment type="caution">
    <text evidence="11">The sequence shown here is derived from an EMBL/GenBank/DDBJ whole genome shotgun (WGS) entry which is preliminary data.</text>
</comment>
<name>A0AAN8K4E3_PATCE</name>